<reference evidence="2" key="2">
    <citation type="submission" date="2013-12" db="EMBL/GenBank/DDBJ databases">
        <authorList>
            <person name="Yu Y."/>
            <person name="Lee S."/>
            <person name="de Baynast K."/>
            <person name="Wissotski M."/>
            <person name="Liu L."/>
            <person name="Talag J."/>
            <person name="Goicoechea J."/>
            <person name="Angelova A."/>
            <person name="Jetty R."/>
            <person name="Kudrna D."/>
            <person name="Golser W."/>
            <person name="Rivera L."/>
            <person name="Zhang J."/>
            <person name="Wing R."/>
        </authorList>
    </citation>
    <scope>NUCLEOTIDE SEQUENCE</scope>
</reference>
<dbReference type="HOGENOM" id="CLU_2797617_0_0_1"/>
<dbReference type="Proteomes" id="UP000032180">
    <property type="component" value="Chromosome 6"/>
</dbReference>
<protein>
    <submittedName>
        <fullName evidence="1">Uncharacterized protein</fullName>
    </submittedName>
</protein>
<accession>A0A0D9WN97</accession>
<evidence type="ECO:0000313" key="2">
    <source>
        <dbReference type="Proteomes" id="UP000032180"/>
    </source>
</evidence>
<reference evidence="1" key="3">
    <citation type="submission" date="2015-04" db="UniProtKB">
        <authorList>
            <consortium name="EnsemblPlants"/>
        </authorList>
    </citation>
    <scope>IDENTIFICATION</scope>
</reference>
<sequence>MALNATTSDIPLRHFVEQPMPVIQEAALGVAGEQSGGQHHVGGEAHLAGEAVDGLLLAAAGDIRCRLG</sequence>
<evidence type="ECO:0000313" key="1">
    <source>
        <dbReference type="EnsemblPlants" id="LPERR06G06750.1"/>
    </source>
</evidence>
<proteinExistence type="predicted"/>
<name>A0A0D9WN97_9ORYZ</name>
<reference evidence="1 2" key="1">
    <citation type="submission" date="2012-08" db="EMBL/GenBank/DDBJ databases">
        <title>Oryza genome evolution.</title>
        <authorList>
            <person name="Wing R.A."/>
        </authorList>
    </citation>
    <scope>NUCLEOTIDE SEQUENCE</scope>
</reference>
<dbReference type="EnsemblPlants" id="LPERR06G06750.1">
    <property type="protein sequence ID" value="LPERR06G06750.1"/>
    <property type="gene ID" value="LPERR06G06750"/>
</dbReference>
<dbReference type="AlphaFoldDB" id="A0A0D9WN97"/>
<dbReference type="Gramene" id="LPERR06G06750.1">
    <property type="protein sequence ID" value="LPERR06G06750.1"/>
    <property type="gene ID" value="LPERR06G06750"/>
</dbReference>
<organism evidence="1 2">
    <name type="scientific">Leersia perrieri</name>
    <dbReference type="NCBI Taxonomy" id="77586"/>
    <lineage>
        <taxon>Eukaryota</taxon>
        <taxon>Viridiplantae</taxon>
        <taxon>Streptophyta</taxon>
        <taxon>Embryophyta</taxon>
        <taxon>Tracheophyta</taxon>
        <taxon>Spermatophyta</taxon>
        <taxon>Magnoliopsida</taxon>
        <taxon>Liliopsida</taxon>
        <taxon>Poales</taxon>
        <taxon>Poaceae</taxon>
        <taxon>BOP clade</taxon>
        <taxon>Oryzoideae</taxon>
        <taxon>Oryzeae</taxon>
        <taxon>Oryzinae</taxon>
        <taxon>Leersia</taxon>
    </lineage>
</organism>
<keyword evidence="2" id="KW-1185">Reference proteome</keyword>